<comment type="caution">
    <text evidence="14">The sequence shown here is derived from an EMBL/GenBank/DDBJ whole genome shotgun (WGS) entry which is preliminary data.</text>
</comment>
<keyword evidence="3" id="KW-0820">tRNA-binding</keyword>
<keyword evidence="9" id="KW-0460">Magnesium</keyword>
<keyword evidence="10 12" id="KW-0694">RNA-binding</keyword>
<sequence length="269" mass="30153">PGLLARDIMSTPVKTIPQNISMEEAGRIMLRYGHTGMPVVEGEKMIGVISRRDVDKAKIHDLGHAPIKGFMSSGVLSVAPDTPVGEIQRMMVEYDVGRLPVTDNNRLMGIVSRTDILRTLHGDDYPEDHEVLYSFTGEENQNCLAIMQERMPSRLIATLRLAGEMAESIGSRVYCVGGFVRDFFLRVPNFDVDLVVEGDGEELARKMARHLGGKARIHERFRTAALILPDGTKIDISTARTEYYEFPAALPKVEKASIREDMYRRDFTI</sequence>
<dbReference type="Pfam" id="PF01743">
    <property type="entry name" value="PolyA_pol"/>
    <property type="match status" value="1"/>
</dbReference>
<keyword evidence="5" id="KW-0819">tRNA processing</keyword>
<keyword evidence="7" id="KW-0479">Metal-binding</keyword>
<evidence type="ECO:0000256" key="11">
    <source>
        <dbReference type="PROSITE-ProRule" id="PRU00703"/>
    </source>
</evidence>
<dbReference type="CDD" id="cd05398">
    <property type="entry name" value="NT_ClassII-CCAase"/>
    <property type="match status" value="1"/>
</dbReference>
<feature type="domain" description="CBS" evidence="13">
    <location>
        <begin position="71"/>
        <end position="131"/>
    </location>
</feature>
<keyword evidence="11" id="KW-0129">CBS domain</keyword>
<dbReference type="AlphaFoldDB" id="A0A354YYV0"/>
<dbReference type="InterPro" id="IPR002646">
    <property type="entry name" value="PolA_pol_head_dom"/>
</dbReference>
<dbReference type="Gene3D" id="3.30.460.10">
    <property type="entry name" value="Beta Polymerase, domain 2"/>
    <property type="match status" value="1"/>
</dbReference>
<keyword evidence="6" id="KW-0548">Nucleotidyltransferase</keyword>
<evidence type="ECO:0000256" key="2">
    <source>
        <dbReference type="ARBA" id="ARBA00007265"/>
    </source>
</evidence>
<comment type="cofactor">
    <cofactor evidence="1">
        <name>Mg(2+)</name>
        <dbReference type="ChEBI" id="CHEBI:18420"/>
    </cofactor>
</comment>
<reference evidence="14 15" key="1">
    <citation type="journal article" date="2018" name="Nat. Biotechnol.">
        <title>A standardized bacterial taxonomy based on genome phylogeny substantially revises the tree of life.</title>
        <authorList>
            <person name="Parks D.H."/>
            <person name="Chuvochina M."/>
            <person name="Waite D.W."/>
            <person name="Rinke C."/>
            <person name="Skarshewski A."/>
            <person name="Chaumeil P.A."/>
            <person name="Hugenholtz P."/>
        </authorList>
    </citation>
    <scope>NUCLEOTIDE SEQUENCE [LARGE SCALE GENOMIC DNA]</scope>
    <source>
        <strain evidence="14">UBA10948</strain>
    </source>
</reference>
<dbReference type="InterPro" id="IPR000644">
    <property type="entry name" value="CBS_dom"/>
</dbReference>
<evidence type="ECO:0000256" key="9">
    <source>
        <dbReference type="ARBA" id="ARBA00022842"/>
    </source>
</evidence>
<dbReference type="GO" id="GO:0046872">
    <property type="term" value="F:metal ion binding"/>
    <property type="evidence" value="ECO:0007669"/>
    <property type="project" value="UniProtKB-KW"/>
</dbReference>
<dbReference type="InterPro" id="IPR043519">
    <property type="entry name" value="NT_sf"/>
</dbReference>
<evidence type="ECO:0000256" key="10">
    <source>
        <dbReference type="ARBA" id="ARBA00022884"/>
    </source>
</evidence>
<dbReference type="PROSITE" id="PS51371">
    <property type="entry name" value="CBS"/>
    <property type="match status" value="2"/>
</dbReference>
<dbReference type="GO" id="GO:0008033">
    <property type="term" value="P:tRNA processing"/>
    <property type="evidence" value="ECO:0007669"/>
    <property type="project" value="UniProtKB-KW"/>
</dbReference>
<name>A0A354YYV0_9FIRM</name>
<evidence type="ECO:0000256" key="12">
    <source>
        <dbReference type="RuleBase" id="RU003953"/>
    </source>
</evidence>
<dbReference type="PANTHER" id="PTHR47788">
    <property type="entry name" value="POLYA POLYMERASE"/>
    <property type="match status" value="1"/>
</dbReference>
<evidence type="ECO:0000256" key="6">
    <source>
        <dbReference type="ARBA" id="ARBA00022695"/>
    </source>
</evidence>
<dbReference type="GO" id="GO:0016779">
    <property type="term" value="F:nucleotidyltransferase activity"/>
    <property type="evidence" value="ECO:0007669"/>
    <property type="project" value="UniProtKB-KW"/>
</dbReference>
<keyword evidence="4 12" id="KW-0808">Transferase</keyword>
<keyword evidence="8" id="KW-0547">Nucleotide-binding</keyword>
<evidence type="ECO:0000256" key="4">
    <source>
        <dbReference type="ARBA" id="ARBA00022679"/>
    </source>
</evidence>
<accession>A0A354YYV0</accession>
<evidence type="ECO:0000256" key="7">
    <source>
        <dbReference type="ARBA" id="ARBA00022723"/>
    </source>
</evidence>
<evidence type="ECO:0000259" key="13">
    <source>
        <dbReference type="PROSITE" id="PS51371"/>
    </source>
</evidence>
<evidence type="ECO:0000313" key="15">
    <source>
        <dbReference type="Proteomes" id="UP000263273"/>
    </source>
</evidence>
<feature type="non-terminal residue" evidence="14">
    <location>
        <position position="269"/>
    </location>
</feature>
<evidence type="ECO:0000256" key="3">
    <source>
        <dbReference type="ARBA" id="ARBA00022555"/>
    </source>
</evidence>
<dbReference type="Proteomes" id="UP000263273">
    <property type="component" value="Unassembled WGS sequence"/>
</dbReference>
<dbReference type="InterPro" id="IPR052390">
    <property type="entry name" value="tRNA_nt/polyA_polymerase"/>
</dbReference>
<gene>
    <name evidence="14" type="ORF">DDZ44_08155</name>
</gene>
<dbReference type="SUPFAM" id="SSF54631">
    <property type="entry name" value="CBS-domain pair"/>
    <property type="match status" value="1"/>
</dbReference>
<feature type="domain" description="CBS" evidence="13">
    <location>
        <begin position="9"/>
        <end position="67"/>
    </location>
</feature>
<dbReference type="CDD" id="cd04595">
    <property type="entry name" value="CBS_pair_DHH_polyA_Pol_assoc"/>
    <property type="match status" value="1"/>
</dbReference>
<evidence type="ECO:0000313" key="14">
    <source>
        <dbReference type="EMBL" id="HBK53891.1"/>
    </source>
</evidence>
<dbReference type="EMBL" id="DNZF01000177">
    <property type="protein sequence ID" value="HBK53891.1"/>
    <property type="molecule type" value="Genomic_DNA"/>
</dbReference>
<protein>
    <submittedName>
        <fullName evidence="14">Poly(A) polymerase</fullName>
    </submittedName>
</protein>
<dbReference type="InterPro" id="IPR046342">
    <property type="entry name" value="CBS_dom_sf"/>
</dbReference>
<evidence type="ECO:0000256" key="5">
    <source>
        <dbReference type="ARBA" id="ARBA00022694"/>
    </source>
</evidence>
<evidence type="ECO:0000256" key="1">
    <source>
        <dbReference type="ARBA" id="ARBA00001946"/>
    </source>
</evidence>
<comment type="similarity">
    <text evidence="2 12">Belongs to the tRNA nucleotidyltransferase/poly(A) polymerase family.</text>
</comment>
<dbReference type="PANTHER" id="PTHR47788:SF1">
    <property type="entry name" value="A-ADDING TRNA NUCLEOTIDYLTRANSFERASE"/>
    <property type="match status" value="1"/>
</dbReference>
<evidence type="ECO:0000256" key="8">
    <source>
        <dbReference type="ARBA" id="ARBA00022741"/>
    </source>
</evidence>
<feature type="non-terminal residue" evidence="14">
    <location>
        <position position="1"/>
    </location>
</feature>
<dbReference type="SMART" id="SM00116">
    <property type="entry name" value="CBS"/>
    <property type="match status" value="2"/>
</dbReference>
<dbReference type="SUPFAM" id="SSF81301">
    <property type="entry name" value="Nucleotidyltransferase"/>
    <property type="match status" value="1"/>
</dbReference>
<dbReference type="GO" id="GO:0000049">
    <property type="term" value="F:tRNA binding"/>
    <property type="evidence" value="ECO:0007669"/>
    <property type="project" value="UniProtKB-KW"/>
</dbReference>
<dbReference type="Gene3D" id="3.10.580.10">
    <property type="entry name" value="CBS-domain"/>
    <property type="match status" value="2"/>
</dbReference>
<dbReference type="GO" id="GO:0000166">
    <property type="term" value="F:nucleotide binding"/>
    <property type="evidence" value="ECO:0007669"/>
    <property type="project" value="UniProtKB-KW"/>
</dbReference>
<organism evidence="14 15">
    <name type="scientific">Syntrophomonas wolfei</name>
    <dbReference type="NCBI Taxonomy" id="863"/>
    <lineage>
        <taxon>Bacteria</taxon>
        <taxon>Bacillati</taxon>
        <taxon>Bacillota</taxon>
        <taxon>Clostridia</taxon>
        <taxon>Eubacteriales</taxon>
        <taxon>Syntrophomonadaceae</taxon>
        <taxon>Syntrophomonas</taxon>
    </lineage>
</organism>
<proteinExistence type="inferred from homology"/>
<dbReference type="Pfam" id="PF00571">
    <property type="entry name" value="CBS"/>
    <property type="match status" value="2"/>
</dbReference>